<evidence type="ECO:0000256" key="3">
    <source>
        <dbReference type="ARBA" id="ARBA00022695"/>
    </source>
</evidence>
<dbReference type="InterPro" id="IPR005790">
    <property type="entry name" value="DNA_polIII_delta"/>
</dbReference>
<dbReference type="AlphaFoldDB" id="A0AA42CDC8"/>
<reference evidence="8" key="2">
    <citation type="submission" date="2022-10" db="EMBL/GenBank/DDBJ databases">
        <authorList>
            <person name="Trinh H.N."/>
        </authorList>
    </citation>
    <scope>NUCLEOTIDE SEQUENCE</scope>
    <source>
        <strain evidence="8">RN2-1</strain>
    </source>
</reference>
<keyword evidence="5" id="KW-0239">DNA-directed DNA polymerase</keyword>
<dbReference type="RefSeq" id="WP_264712225.1">
    <property type="nucleotide sequence ID" value="NZ_JAPDNT010000001.1"/>
</dbReference>
<comment type="similarity">
    <text evidence="6">Belongs to the DNA polymerase HolA subunit family.</text>
</comment>
<dbReference type="GO" id="GO:0006261">
    <property type="term" value="P:DNA-templated DNA replication"/>
    <property type="evidence" value="ECO:0007669"/>
    <property type="project" value="TreeGrafter"/>
</dbReference>
<keyword evidence="9" id="KW-1185">Reference proteome</keyword>
<dbReference type="InterPro" id="IPR008921">
    <property type="entry name" value="DNA_pol3_clamp-load_cplx_C"/>
</dbReference>
<evidence type="ECO:0000256" key="4">
    <source>
        <dbReference type="ARBA" id="ARBA00022705"/>
    </source>
</evidence>
<evidence type="ECO:0000256" key="7">
    <source>
        <dbReference type="ARBA" id="ARBA00049244"/>
    </source>
</evidence>
<dbReference type="GO" id="GO:0003677">
    <property type="term" value="F:DNA binding"/>
    <property type="evidence" value="ECO:0007669"/>
    <property type="project" value="InterPro"/>
</dbReference>
<name>A0AA42CDC8_9PROT</name>
<dbReference type="EC" id="2.7.7.7" evidence="1"/>
<comment type="caution">
    <text evidence="8">The sequence shown here is derived from an EMBL/GenBank/DDBJ whole genome shotgun (WGS) entry which is preliminary data.</text>
</comment>
<gene>
    <name evidence="8" type="primary">holA</name>
    <name evidence="8" type="ORF">OL599_03560</name>
</gene>
<dbReference type="PANTHER" id="PTHR34388">
    <property type="entry name" value="DNA POLYMERASE III SUBUNIT DELTA"/>
    <property type="match status" value="1"/>
</dbReference>
<evidence type="ECO:0000313" key="8">
    <source>
        <dbReference type="EMBL" id="MCW3473644.1"/>
    </source>
</evidence>
<evidence type="ECO:0000313" key="9">
    <source>
        <dbReference type="Proteomes" id="UP001165679"/>
    </source>
</evidence>
<dbReference type="InterPro" id="IPR027417">
    <property type="entry name" value="P-loop_NTPase"/>
</dbReference>
<keyword evidence="3 8" id="KW-0548">Nucleotidyltransferase</keyword>
<dbReference type="Gene3D" id="3.40.50.300">
    <property type="entry name" value="P-loop containing nucleotide triphosphate hydrolases"/>
    <property type="match status" value="1"/>
</dbReference>
<dbReference type="GO" id="GO:0009360">
    <property type="term" value="C:DNA polymerase III complex"/>
    <property type="evidence" value="ECO:0007669"/>
    <property type="project" value="TreeGrafter"/>
</dbReference>
<dbReference type="Proteomes" id="UP001165679">
    <property type="component" value="Unassembled WGS sequence"/>
</dbReference>
<dbReference type="SUPFAM" id="SSF48019">
    <property type="entry name" value="post-AAA+ oligomerization domain-like"/>
    <property type="match status" value="1"/>
</dbReference>
<dbReference type="Gene3D" id="1.10.8.60">
    <property type="match status" value="1"/>
</dbReference>
<sequence>MKLEARRIEAFLRDPGTARAVLLHGDDVGLIRDRATRLVRAVAGAIDDPFRVVELERDSFSLIADEMASLSLTGGRRVVRVRDATDAATVAVQTALGGRGQGFLVLEAPGLAARGKLRTLIERAADAVAIACYPVAGRALEQTIRSTLSEFKIAVDQDALEWLSGQLGADQAVTLSEVEKLALYAGQNGRVDLPAARMCVGDLAGLSLDDALFAATSGDVPAADRALELAMAEGVAPVGVLRAALGHLQRLQRARAAMAGGMTAAEAAKAARPPVFFRREAAFVRALSLWSSAALDQACIRAWEAERACKRTGAPAETICRNAVIGLAQRGAAARRR</sequence>
<dbReference type="PANTHER" id="PTHR34388:SF1">
    <property type="entry name" value="DNA POLYMERASE III SUBUNIT DELTA"/>
    <property type="match status" value="1"/>
</dbReference>
<keyword evidence="2 8" id="KW-0808">Transferase</keyword>
<dbReference type="GO" id="GO:0003887">
    <property type="term" value="F:DNA-directed DNA polymerase activity"/>
    <property type="evidence" value="ECO:0007669"/>
    <property type="project" value="UniProtKB-KW"/>
</dbReference>
<dbReference type="NCBIfam" id="TIGR01128">
    <property type="entry name" value="holA"/>
    <property type="match status" value="1"/>
</dbReference>
<accession>A0AA42CDC8</accession>
<dbReference type="Gene3D" id="1.20.272.10">
    <property type="match status" value="1"/>
</dbReference>
<evidence type="ECO:0000256" key="6">
    <source>
        <dbReference type="ARBA" id="ARBA00034754"/>
    </source>
</evidence>
<proteinExistence type="inferred from homology"/>
<dbReference type="SUPFAM" id="SSF52540">
    <property type="entry name" value="P-loop containing nucleoside triphosphate hydrolases"/>
    <property type="match status" value="1"/>
</dbReference>
<dbReference type="EMBL" id="JAPDNT010000001">
    <property type="protein sequence ID" value="MCW3473644.1"/>
    <property type="molecule type" value="Genomic_DNA"/>
</dbReference>
<protein>
    <recommendedName>
        <fullName evidence="1">DNA-directed DNA polymerase</fullName>
        <ecNumber evidence="1">2.7.7.7</ecNumber>
    </recommendedName>
</protein>
<reference evidence="8" key="1">
    <citation type="submission" date="2022-09" db="EMBL/GenBank/DDBJ databases">
        <title>Rhodovastum sp. nov. RN2-1 isolated from soil in Seongnam, South Korea.</title>
        <authorList>
            <person name="Le N.T."/>
        </authorList>
    </citation>
    <scope>NUCLEOTIDE SEQUENCE</scope>
    <source>
        <strain evidence="8">RN2-1</strain>
    </source>
</reference>
<keyword evidence="4" id="KW-0235">DNA replication</keyword>
<evidence type="ECO:0000256" key="5">
    <source>
        <dbReference type="ARBA" id="ARBA00022932"/>
    </source>
</evidence>
<organism evidence="8 9">
    <name type="scientific">Limobrevibacterium gyesilva</name>
    <dbReference type="NCBI Taxonomy" id="2991712"/>
    <lineage>
        <taxon>Bacteria</taxon>
        <taxon>Pseudomonadati</taxon>
        <taxon>Pseudomonadota</taxon>
        <taxon>Alphaproteobacteria</taxon>
        <taxon>Acetobacterales</taxon>
        <taxon>Acetobacteraceae</taxon>
        <taxon>Limobrevibacterium</taxon>
    </lineage>
</organism>
<evidence type="ECO:0000256" key="2">
    <source>
        <dbReference type="ARBA" id="ARBA00022679"/>
    </source>
</evidence>
<evidence type="ECO:0000256" key="1">
    <source>
        <dbReference type="ARBA" id="ARBA00012417"/>
    </source>
</evidence>
<comment type="catalytic activity">
    <reaction evidence="7">
        <text>DNA(n) + a 2'-deoxyribonucleoside 5'-triphosphate = DNA(n+1) + diphosphate</text>
        <dbReference type="Rhea" id="RHEA:22508"/>
        <dbReference type="Rhea" id="RHEA-COMP:17339"/>
        <dbReference type="Rhea" id="RHEA-COMP:17340"/>
        <dbReference type="ChEBI" id="CHEBI:33019"/>
        <dbReference type="ChEBI" id="CHEBI:61560"/>
        <dbReference type="ChEBI" id="CHEBI:173112"/>
        <dbReference type="EC" id="2.7.7.7"/>
    </reaction>
</comment>